<protein>
    <recommendedName>
        <fullName evidence="2">type I protein arginine methyltransferase</fullName>
        <ecNumber evidence="2">2.1.1.319</ecNumber>
    </recommendedName>
</protein>
<dbReference type="GO" id="GO:0006338">
    <property type="term" value="P:chromatin remodeling"/>
    <property type="evidence" value="ECO:0000318"/>
    <property type="project" value="GO_Central"/>
</dbReference>
<dbReference type="Pfam" id="PF21137">
    <property type="entry name" value="ANM3_C2H2_Zf"/>
    <property type="match status" value="1"/>
</dbReference>
<dbReference type="InterPro" id="IPR041698">
    <property type="entry name" value="Methyltransf_25"/>
</dbReference>
<evidence type="ECO:0000256" key="3">
    <source>
        <dbReference type="ARBA" id="ARBA00022490"/>
    </source>
</evidence>
<dbReference type="InterPro" id="IPR013087">
    <property type="entry name" value="Znf_C2H2_type"/>
</dbReference>
<keyword evidence="7" id="KW-0479">Metal-binding</keyword>
<dbReference type="OrthoDB" id="7848332at2759"/>
<dbReference type="JaponicusDB" id="SJAG_03548">
    <property type="gene designation" value="rmt3"/>
</dbReference>
<dbReference type="InterPro" id="IPR049482">
    <property type="entry name" value="ANM3-like_C2H2_Zf"/>
</dbReference>
<dbReference type="RefSeq" id="XP_002174687.1">
    <property type="nucleotide sequence ID" value="XM_002174651.2"/>
</dbReference>
<comment type="catalytic activity">
    <reaction evidence="11">
        <text>L-arginyl-[protein] + S-adenosyl-L-methionine = N(omega)-methyl-L-arginyl-[protein] + S-adenosyl-L-homocysteine + H(+)</text>
        <dbReference type="Rhea" id="RHEA:48100"/>
        <dbReference type="Rhea" id="RHEA-COMP:10532"/>
        <dbReference type="Rhea" id="RHEA-COMP:11990"/>
        <dbReference type="ChEBI" id="CHEBI:15378"/>
        <dbReference type="ChEBI" id="CHEBI:29965"/>
        <dbReference type="ChEBI" id="CHEBI:57856"/>
        <dbReference type="ChEBI" id="CHEBI:59789"/>
        <dbReference type="ChEBI" id="CHEBI:65280"/>
    </reaction>
    <physiologicalReaction direction="left-to-right" evidence="11">
        <dbReference type="Rhea" id="RHEA:48101"/>
    </physiologicalReaction>
</comment>
<dbReference type="GO" id="GO:0016274">
    <property type="term" value="F:protein-arginine N-methyltransferase activity"/>
    <property type="evidence" value="ECO:0000318"/>
    <property type="project" value="GO_Central"/>
</dbReference>
<dbReference type="PANTHER" id="PTHR11006:SF123">
    <property type="entry name" value="RIBOSOMAL PROTEIN ARGININE N-METHYLTRANSFERASE RMT3"/>
    <property type="match status" value="1"/>
</dbReference>
<dbReference type="GO" id="GO:0042054">
    <property type="term" value="F:histone methyltransferase activity"/>
    <property type="evidence" value="ECO:0000318"/>
    <property type="project" value="GO_Central"/>
</dbReference>
<dbReference type="PROSITE" id="PS00028">
    <property type="entry name" value="ZINC_FINGER_C2H2_1"/>
    <property type="match status" value="1"/>
</dbReference>
<dbReference type="InterPro" id="IPR036236">
    <property type="entry name" value="Znf_C2H2_sf"/>
</dbReference>
<keyword evidence="9" id="KW-0862">Zinc</keyword>
<dbReference type="Gene3D" id="3.40.50.150">
    <property type="entry name" value="Vaccinia Virus protein VP39"/>
    <property type="match status" value="1"/>
</dbReference>
<dbReference type="InterPro" id="IPR055135">
    <property type="entry name" value="PRMT_dom"/>
</dbReference>
<evidence type="ECO:0000256" key="13">
    <source>
        <dbReference type="PROSITE-ProRule" id="PRU01015"/>
    </source>
</evidence>
<sequence length="504" mass="57170">MDKGSASDEEWDQVEEIWEDESTFQCLFCKDMFSSLPELWEHAKKVHNFDFEQLKKQHQLDLYGCFKLVNYIRSMVKLGETPDFSDASVFANEKYMIPVLENDAVLFSLDEEESDAEQEQQSSHEASSRNLLRENASLKEQLNAMSKQLKALQTQKLEELTNEVKTTSIATASGRDNDSYYFEGYASNDIHYLMLSDAVRTDGYRDFIYGNKDIFKDKIVLDVGCGTGILSMFAAKAGAKHVYAVDNSNIIHLAIANAAENDLSKDITFIHGKVEEIKLPVEHVDIIISEWMGYALTFESMIDSVLIARDRYLAPGGLLAPSETRLVLTATTNTEVLEEYVDFWSNVYGFKMNGMKDAAYGEVHVQVVPESYVNAKPFEFQTLNMHSCAVENVSFTAPFTLQIENAGPLCAFTLWFDTYFSRKASDAIPSKILEGYGFTTGPHGKPTHWKQCVLLLRDRPFMEAGSQVTGNIEFSKNKDNNRDLDVTVCWDLQDKHYKQTFTLK</sequence>
<evidence type="ECO:0000256" key="14">
    <source>
        <dbReference type="SAM" id="MobiDB-lite"/>
    </source>
</evidence>
<dbReference type="OMA" id="EWIADST"/>
<dbReference type="HOGENOM" id="CLU_017375_6_1_1"/>
<dbReference type="Gene3D" id="2.70.160.11">
    <property type="entry name" value="Hnrnp arginine n-methyltransferase1"/>
    <property type="match status" value="1"/>
</dbReference>
<keyword evidence="5 13" id="KW-0808">Transferase</keyword>
<dbReference type="GO" id="GO:0008270">
    <property type="term" value="F:zinc ion binding"/>
    <property type="evidence" value="ECO:0007669"/>
    <property type="project" value="UniProtKB-KW"/>
</dbReference>
<name>B6K4I7_SCHJY</name>
<keyword evidence="6 13" id="KW-0949">S-adenosyl-L-methionine</keyword>
<dbReference type="SUPFAM" id="SSF53335">
    <property type="entry name" value="S-adenosyl-L-methionine-dependent methyltransferases"/>
    <property type="match status" value="1"/>
</dbReference>
<dbReference type="InterPro" id="IPR029063">
    <property type="entry name" value="SAM-dependent_MTases_sf"/>
</dbReference>
<dbReference type="SUPFAM" id="SSF57667">
    <property type="entry name" value="beta-beta-alpha zinc fingers"/>
    <property type="match status" value="1"/>
</dbReference>
<evidence type="ECO:0000256" key="1">
    <source>
        <dbReference type="ARBA" id="ARBA00004514"/>
    </source>
</evidence>
<dbReference type="GO" id="GO:0042254">
    <property type="term" value="P:ribosome biogenesis"/>
    <property type="evidence" value="ECO:0007669"/>
    <property type="project" value="EnsemblFungi"/>
</dbReference>
<feature type="region of interest" description="Disordered" evidence="14">
    <location>
        <begin position="111"/>
        <end position="130"/>
    </location>
</feature>
<keyword evidence="18" id="KW-1185">Reference proteome</keyword>
<dbReference type="InterPro" id="IPR025799">
    <property type="entry name" value="Arg_MeTrfase"/>
</dbReference>
<evidence type="ECO:0000259" key="15">
    <source>
        <dbReference type="PROSITE" id="PS50157"/>
    </source>
</evidence>
<dbReference type="VEuPathDB" id="FungiDB:SJAG_03548"/>
<dbReference type="Pfam" id="PF22528">
    <property type="entry name" value="PRMT_C"/>
    <property type="match status" value="1"/>
</dbReference>
<dbReference type="GO" id="GO:0043022">
    <property type="term" value="F:ribosome binding"/>
    <property type="evidence" value="ECO:0007669"/>
    <property type="project" value="EnsemblFungi"/>
</dbReference>
<evidence type="ECO:0000256" key="9">
    <source>
        <dbReference type="ARBA" id="ARBA00022833"/>
    </source>
</evidence>
<dbReference type="GO" id="GO:0005840">
    <property type="term" value="C:ribosome"/>
    <property type="evidence" value="ECO:0007669"/>
    <property type="project" value="UniProtKB-KW"/>
</dbReference>
<evidence type="ECO:0000313" key="18">
    <source>
        <dbReference type="Proteomes" id="UP000001744"/>
    </source>
</evidence>
<keyword evidence="3" id="KW-0963">Cytoplasm</keyword>
<feature type="domain" description="C2H2-type" evidence="15">
    <location>
        <begin position="24"/>
        <end position="52"/>
    </location>
</feature>
<dbReference type="eggNOG" id="KOG1499">
    <property type="taxonomic scope" value="Eukaryota"/>
</dbReference>
<dbReference type="GO" id="GO:0035242">
    <property type="term" value="F:protein-arginine omega-N asymmetric methyltransferase activity"/>
    <property type="evidence" value="ECO:0007669"/>
    <property type="project" value="UniProtKB-EC"/>
</dbReference>
<dbReference type="FunFam" id="3.40.50.150:FF:000003">
    <property type="entry name" value="Blast:Protein arginine N-methyltransferase 1"/>
    <property type="match status" value="1"/>
</dbReference>
<dbReference type="GO" id="GO:0005634">
    <property type="term" value="C:nucleus"/>
    <property type="evidence" value="ECO:0000318"/>
    <property type="project" value="GO_Central"/>
</dbReference>
<accession>B6K4I7</accession>
<keyword evidence="16" id="KW-0687">Ribonucleoprotein</keyword>
<evidence type="ECO:0000256" key="4">
    <source>
        <dbReference type="ARBA" id="ARBA00022603"/>
    </source>
</evidence>
<dbReference type="Proteomes" id="UP000001744">
    <property type="component" value="Unassembled WGS sequence"/>
</dbReference>
<evidence type="ECO:0000256" key="2">
    <source>
        <dbReference type="ARBA" id="ARBA00011925"/>
    </source>
</evidence>
<evidence type="ECO:0000256" key="11">
    <source>
        <dbReference type="ARBA" id="ARBA00049303"/>
    </source>
</evidence>
<dbReference type="GO" id="GO:0006355">
    <property type="term" value="P:regulation of DNA-templated transcription"/>
    <property type="evidence" value="ECO:0000318"/>
    <property type="project" value="GO_Central"/>
</dbReference>
<dbReference type="Pfam" id="PF13649">
    <property type="entry name" value="Methyltransf_25"/>
    <property type="match status" value="1"/>
</dbReference>
<dbReference type="PROSITE" id="PS51678">
    <property type="entry name" value="SAM_MT_PRMT"/>
    <property type="match status" value="1"/>
</dbReference>
<comment type="subcellular location">
    <subcellularLocation>
        <location evidence="1">Cytoplasm</location>
        <location evidence="1">Cytosol</location>
    </subcellularLocation>
</comment>
<dbReference type="GO" id="GO:0032259">
    <property type="term" value="P:methylation"/>
    <property type="evidence" value="ECO:0007669"/>
    <property type="project" value="UniProtKB-KW"/>
</dbReference>
<proteinExistence type="predicted"/>
<keyword evidence="4 13" id="KW-0489">Methyltransferase</keyword>
<dbReference type="CDD" id="cd02440">
    <property type="entry name" value="AdoMet_MTases"/>
    <property type="match status" value="1"/>
</dbReference>
<dbReference type="PANTHER" id="PTHR11006">
    <property type="entry name" value="PROTEIN ARGININE N-METHYLTRANSFERASE"/>
    <property type="match status" value="1"/>
</dbReference>
<keyword evidence="16" id="KW-0689">Ribosomal protein</keyword>
<evidence type="ECO:0000256" key="5">
    <source>
        <dbReference type="ARBA" id="ARBA00022679"/>
    </source>
</evidence>
<evidence type="ECO:0000256" key="8">
    <source>
        <dbReference type="ARBA" id="ARBA00022771"/>
    </source>
</evidence>
<dbReference type="STRING" id="402676.B6K4I7"/>
<dbReference type="EMBL" id="KE651167">
    <property type="protein sequence ID" value="EEB08394.1"/>
    <property type="molecule type" value="Genomic_DNA"/>
</dbReference>
<evidence type="ECO:0000256" key="7">
    <source>
        <dbReference type="ARBA" id="ARBA00022723"/>
    </source>
</evidence>
<evidence type="ECO:0000256" key="6">
    <source>
        <dbReference type="ARBA" id="ARBA00022691"/>
    </source>
</evidence>
<keyword evidence="8 12" id="KW-0863">Zinc-finger</keyword>
<evidence type="ECO:0000256" key="10">
    <source>
        <dbReference type="ARBA" id="ARBA00047384"/>
    </source>
</evidence>
<comment type="catalytic activity">
    <reaction evidence="10">
        <text>L-arginyl-[protein] + 2 S-adenosyl-L-methionine = N(omega),N(omega)-dimethyl-L-arginyl-[protein] + 2 S-adenosyl-L-homocysteine + 2 H(+)</text>
        <dbReference type="Rhea" id="RHEA:48096"/>
        <dbReference type="Rhea" id="RHEA-COMP:10532"/>
        <dbReference type="Rhea" id="RHEA-COMP:11991"/>
        <dbReference type="ChEBI" id="CHEBI:15378"/>
        <dbReference type="ChEBI" id="CHEBI:29965"/>
        <dbReference type="ChEBI" id="CHEBI:57856"/>
        <dbReference type="ChEBI" id="CHEBI:59789"/>
        <dbReference type="ChEBI" id="CHEBI:61897"/>
        <dbReference type="EC" id="2.1.1.319"/>
    </reaction>
    <physiologicalReaction direction="left-to-right" evidence="10">
        <dbReference type="Rhea" id="RHEA:48097"/>
    </physiologicalReaction>
</comment>
<organism evidence="16 18">
    <name type="scientific">Schizosaccharomyces japonicus (strain yFS275 / FY16936)</name>
    <name type="common">Fission yeast</name>
    <dbReference type="NCBI Taxonomy" id="402676"/>
    <lineage>
        <taxon>Eukaryota</taxon>
        <taxon>Fungi</taxon>
        <taxon>Dikarya</taxon>
        <taxon>Ascomycota</taxon>
        <taxon>Taphrinomycotina</taxon>
        <taxon>Schizosaccharomycetes</taxon>
        <taxon>Schizosaccharomycetales</taxon>
        <taxon>Schizosaccharomycetaceae</taxon>
        <taxon>Schizosaccharomyces</taxon>
    </lineage>
</organism>
<dbReference type="GO" id="GO:0005829">
    <property type="term" value="C:cytosol"/>
    <property type="evidence" value="ECO:0007669"/>
    <property type="project" value="UniProtKB-SubCell"/>
</dbReference>
<dbReference type="EC" id="2.1.1.319" evidence="2"/>
<dbReference type="GeneID" id="7048807"/>
<gene>
    <name evidence="17" type="primary">rmt3</name>
    <name evidence="16" type="ORF">SJAG_03548</name>
</gene>
<reference evidence="16 18" key="1">
    <citation type="journal article" date="2011" name="Science">
        <title>Comparative functional genomics of the fission yeasts.</title>
        <authorList>
            <person name="Rhind N."/>
            <person name="Chen Z."/>
            <person name="Yassour M."/>
            <person name="Thompson D.A."/>
            <person name="Haas B.J."/>
            <person name="Habib N."/>
            <person name="Wapinski I."/>
            <person name="Roy S."/>
            <person name="Lin M.F."/>
            <person name="Heiman D.I."/>
            <person name="Young S.K."/>
            <person name="Furuya K."/>
            <person name="Guo Y."/>
            <person name="Pidoux A."/>
            <person name="Chen H.M."/>
            <person name="Robbertse B."/>
            <person name="Goldberg J.M."/>
            <person name="Aoki K."/>
            <person name="Bayne E.H."/>
            <person name="Berlin A.M."/>
            <person name="Desjardins C.A."/>
            <person name="Dobbs E."/>
            <person name="Dukaj L."/>
            <person name="Fan L."/>
            <person name="FitzGerald M.G."/>
            <person name="French C."/>
            <person name="Gujja S."/>
            <person name="Hansen K."/>
            <person name="Keifenheim D."/>
            <person name="Levin J.Z."/>
            <person name="Mosher R.A."/>
            <person name="Mueller C.A."/>
            <person name="Pfiffner J."/>
            <person name="Priest M."/>
            <person name="Russ C."/>
            <person name="Smialowska A."/>
            <person name="Swoboda P."/>
            <person name="Sykes S.M."/>
            <person name="Vaughn M."/>
            <person name="Vengrova S."/>
            <person name="Yoder R."/>
            <person name="Zeng Q."/>
            <person name="Allshire R."/>
            <person name="Baulcombe D."/>
            <person name="Birren B.W."/>
            <person name="Brown W."/>
            <person name="Ekwall K."/>
            <person name="Kellis M."/>
            <person name="Leatherwood J."/>
            <person name="Levin H."/>
            <person name="Margalit H."/>
            <person name="Martienssen R."/>
            <person name="Nieduszynski C.A."/>
            <person name="Spatafora J.W."/>
            <person name="Friedman N."/>
            <person name="Dalgaard J.Z."/>
            <person name="Baumann P."/>
            <person name="Niki H."/>
            <person name="Regev A."/>
            <person name="Nusbaum C."/>
        </authorList>
    </citation>
    <scope>NUCLEOTIDE SEQUENCE [LARGE SCALE GENOMIC DNA]</scope>
    <source>
        <strain evidence="18">yFS275 / FY16936</strain>
    </source>
</reference>
<evidence type="ECO:0000313" key="17">
    <source>
        <dbReference type="JaponicusDB" id="SJAG_03548"/>
    </source>
</evidence>
<evidence type="ECO:0000256" key="12">
    <source>
        <dbReference type="PROSITE-ProRule" id="PRU00042"/>
    </source>
</evidence>
<dbReference type="AlphaFoldDB" id="B6K4I7"/>
<dbReference type="PROSITE" id="PS50157">
    <property type="entry name" value="ZINC_FINGER_C2H2_2"/>
    <property type="match status" value="1"/>
</dbReference>
<evidence type="ECO:0000313" key="16">
    <source>
        <dbReference type="EMBL" id="EEB08394.1"/>
    </source>
</evidence>